<reference evidence="2 3" key="1">
    <citation type="submission" date="2011-05" db="EMBL/GenBank/DDBJ databases">
        <title>Complete sequence of Desulfotomaculum carboxydivorans CO-1-SRB.</title>
        <authorList>
            <consortium name="US DOE Joint Genome Institute"/>
            <person name="Lucas S."/>
            <person name="Han J."/>
            <person name="Lapidus A."/>
            <person name="Cheng J.-F."/>
            <person name="Goodwin L."/>
            <person name="Pitluck S."/>
            <person name="Peters L."/>
            <person name="Mikhailova N."/>
            <person name="Lu M."/>
            <person name="Han C."/>
            <person name="Tapia R."/>
            <person name="Land M."/>
            <person name="Hauser L."/>
            <person name="Kyrpides N."/>
            <person name="Ivanova N."/>
            <person name="Pagani I."/>
            <person name="Stams A."/>
            <person name="Plugge C."/>
            <person name="Muyzer G."/>
            <person name="Kuever J."/>
            <person name="Parshina S."/>
            <person name="Ivanova A."/>
            <person name="Nazina T."/>
            <person name="Woyke T."/>
        </authorList>
    </citation>
    <scope>NUCLEOTIDE SEQUENCE [LARGE SCALE GENOMIC DNA]</scope>
    <source>
        <strain evidence="3">DSM 14880 / VKM B-2319 / CO-1-SRB</strain>
    </source>
</reference>
<sequence precursor="true">MIRLKWSNNSMMLLSVLMAILLWVYVTNVQNPVKEQEFRVAVDTRGEIPQGLSVTGLPQSVVVRVRGNNAQLNGVRSTDFQAVVDLSNLSEGSTHRPVQVTAPSGLQVVQVSPARVDLTVDRIIQRQVPLRVSVKGEPTNGFSALEPVVQPTAVLIRGPAKTINQIKVIDITANISGTSQNVEQTLMVPVPSGVSVSPDRVKVFVPVTRSLPSKVLPVVVRYAGNPADQYQVVRAIAQPAAVQVFAPSEVLKKLAGIDTEPINVDGISDNLIKEARLQLPAGVVDIVPDKVEVVIQVKAKQPTTPAEQPTTKPADAAPTPAEPSQP</sequence>
<dbReference type="HOGENOM" id="CLU_039811_1_0_9"/>
<accession>F6B5V9</accession>
<name>F6B5V9_DESCC</name>
<feature type="compositionally biased region" description="Low complexity" evidence="1">
    <location>
        <begin position="309"/>
        <end position="319"/>
    </location>
</feature>
<organism evidence="2 3">
    <name type="scientific">Desulfotomaculum nigrificans (strain DSM 14880 / VKM B-2319 / CO-1-SRB)</name>
    <name type="common">Desulfotomaculum carboxydivorans</name>
    <dbReference type="NCBI Taxonomy" id="868595"/>
    <lineage>
        <taxon>Bacteria</taxon>
        <taxon>Bacillati</taxon>
        <taxon>Bacillota</taxon>
        <taxon>Clostridia</taxon>
        <taxon>Eubacteriales</taxon>
        <taxon>Desulfotomaculaceae</taxon>
        <taxon>Desulfotomaculum</taxon>
    </lineage>
</organism>
<dbReference type="AlphaFoldDB" id="F6B5V9"/>
<dbReference type="STRING" id="868595.Desca_0278"/>
<dbReference type="InterPro" id="IPR053154">
    <property type="entry name" value="c-di-AMP_regulator"/>
</dbReference>
<dbReference type="PANTHER" id="PTHR37804">
    <property type="entry name" value="CDAA REGULATORY PROTEIN CDAR"/>
    <property type="match status" value="1"/>
</dbReference>
<dbReference type="PANTHER" id="PTHR37804:SF1">
    <property type="entry name" value="CDAA REGULATORY PROTEIN CDAR"/>
    <property type="match status" value="1"/>
</dbReference>
<dbReference type="EMBL" id="CP002736">
    <property type="protein sequence ID" value="AEF93182.1"/>
    <property type="molecule type" value="Genomic_DNA"/>
</dbReference>
<dbReference type="CDD" id="cd20206">
    <property type="entry name" value="YbbR"/>
    <property type="match status" value="1"/>
</dbReference>
<evidence type="ECO:0000313" key="2">
    <source>
        <dbReference type="EMBL" id="AEF93182.1"/>
    </source>
</evidence>
<dbReference type="RefSeq" id="WP_013809508.1">
    <property type="nucleotide sequence ID" value="NC_015565.1"/>
</dbReference>
<dbReference type="InterPro" id="IPR012505">
    <property type="entry name" value="YbbR"/>
</dbReference>
<dbReference type="Gene3D" id="2.170.120.40">
    <property type="entry name" value="YbbR-like domain"/>
    <property type="match status" value="2"/>
</dbReference>
<feature type="region of interest" description="Disordered" evidence="1">
    <location>
        <begin position="299"/>
        <end position="326"/>
    </location>
</feature>
<dbReference type="eggNOG" id="COG4856">
    <property type="taxonomic scope" value="Bacteria"/>
</dbReference>
<dbReference type="KEGG" id="dca:Desca_0278"/>
<keyword evidence="3" id="KW-1185">Reference proteome</keyword>
<dbReference type="Proteomes" id="UP000009226">
    <property type="component" value="Chromosome"/>
</dbReference>
<dbReference type="Pfam" id="PF07949">
    <property type="entry name" value="YbbR"/>
    <property type="match status" value="3"/>
</dbReference>
<protein>
    <submittedName>
        <fullName evidence="2">YbbR family protein</fullName>
    </submittedName>
</protein>
<gene>
    <name evidence="2" type="ordered locus">Desca_0278</name>
</gene>
<evidence type="ECO:0000313" key="3">
    <source>
        <dbReference type="Proteomes" id="UP000009226"/>
    </source>
</evidence>
<proteinExistence type="predicted"/>
<evidence type="ECO:0000256" key="1">
    <source>
        <dbReference type="SAM" id="MobiDB-lite"/>
    </source>
</evidence>
<dbReference type="Gene3D" id="2.170.120.30">
    <property type="match status" value="1"/>
</dbReference>